<comment type="similarity">
    <text evidence="2">Belongs to the intercrine alpha (chemokine CxC) family.</text>
</comment>
<evidence type="ECO:0000256" key="2">
    <source>
        <dbReference type="ARBA" id="ARBA00010665"/>
    </source>
</evidence>
<evidence type="ECO:0000313" key="9">
    <source>
        <dbReference type="Proteomes" id="UP001501920"/>
    </source>
</evidence>
<dbReference type="GO" id="GO:0006952">
    <property type="term" value="P:defense response"/>
    <property type="evidence" value="ECO:0007669"/>
    <property type="project" value="InterPro"/>
</dbReference>
<protein>
    <recommendedName>
        <fullName evidence="7">Chemokine interleukin-8-like domain-containing protein</fullName>
    </recommendedName>
</protein>
<dbReference type="GO" id="GO:0005615">
    <property type="term" value="C:extracellular space"/>
    <property type="evidence" value="ECO:0007669"/>
    <property type="project" value="UniProtKB-KW"/>
</dbReference>
<organism evidence="8 9">
    <name type="scientific">Pygocentrus nattereri</name>
    <name type="common">Red-bellied piranha</name>
    <dbReference type="NCBI Taxonomy" id="42514"/>
    <lineage>
        <taxon>Eukaryota</taxon>
        <taxon>Metazoa</taxon>
        <taxon>Chordata</taxon>
        <taxon>Craniata</taxon>
        <taxon>Vertebrata</taxon>
        <taxon>Euteleostomi</taxon>
        <taxon>Actinopterygii</taxon>
        <taxon>Neopterygii</taxon>
        <taxon>Teleostei</taxon>
        <taxon>Ostariophysi</taxon>
        <taxon>Characiformes</taxon>
        <taxon>Characoidei</taxon>
        <taxon>Pygocentrus</taxon>
    </lineage>
</organism>
<dbReference type="GO" id="GO:0008009">
    <property type="term" value="F:chemokine activity"/>
    <property type="evidence" value="ECO:0007669"/>
    <property type="project" value="InterPro"/>
</dbReference>
<dbReference type="Pfam" id="PF00048">
    <property type="entry name" value="IL8"/>
    <property type="match status" value="1"/>
</dbReference>
<dbReference type="Ensembl" id="ENSPNAT00000042495.1">
    <property type="protein sequence ID" value="ENSPNAP00000069023.1"/>
    <property type="gene ID" value="ENSPNAG00000008584.2"/>
</dbReference>
<proteinExistence type="inferred from homology"/>
<keyword evidence="3" id="KW-0202">Cytokine</keyword>
<feature type="domain" description="Chemokine interleukin-8-like" evidence="7">
    <location>
        <begin position="36"/>
        <end position="97"/>
    </location>
</feature>
<evidence type="ECO:0000259" key="7">
    <source>
        <dbReference type="SMART" id="SM00199"/>
    </source>
</evidence>
<dbReference type="GO" id="GO:0042056">
    <property type="term" value="F:chemoattractant activity"/>
    <property type="evidence" value="ECO:0007669"/>
    <property type="project" value="UniProtKB-ARBA"/>
</dbReference>
<feature type="chain" id="PRO_5043333377" description="Chemokine interleukin-8-like domain-containing protein" evidence="6">
    <location>
        <begin position="21"/>
        <end position="115"/>
    </location>
</feature>
<evidence type="ECO:0000256" key="3">
    <source>
        <dbReference type="ARBA" id="ARBA00022514"/>
    </source>
</evidence>
<evidence type="ECO:0000313" key="8">
    <source>
        <dbReference type="Ensembl" id="ENSPNAP00000069023.1"/>
    </source>
</evidence>
<dbReference type="InterPro" id="IPR001811">
    <property type="entry name" value="Chemokine_IL8-like_dom"/>
</dbReference>
<reference evidence="8" key="2">
    <citation type="submission" date="2025-08" db="UniProtKB">
        <authorList>
            <consortium name="Ensembl"/>
        </authorList>
    </citation>
    <scope>IDENTIFICATION</scope>
</reference>
<reference evidence="8 9" key="1">
    <citation type="submission" date="2020-10" db="EMBL/GenBank/DDBJ databases">
        <title>Pygocentrus nattereri (red-bellied piranha) genome, fPygNat1, primary haplotype.</title>
        <authorList>
            <person name="Myers G."/>
            <person name="Meyer A."/>
            <person name="Karagic N."/>
            <person name="Pippel M."/>
            <person name="Winkler S."/>
            <person name="Tracey A."/>
            <person name="Wood J."/>
            <person name="Formenti G."/>
            <person name="Howe K."/>
            <person name="Fedrigo O."/>
            <person name="Jarvis E.D."/>
        </authorList>
    </citation>
    <scope>NUCLEOTIDE SEQUENCE [LARGE SCALE GENOMIC DNA]</scope>
</reference>
<accession>A0AAR2KXF6</accession>
<comment type="function">
    <text evidence="5">Ligand for cxcr3.2. Chemotactic for macrophages.</text>
</comment>
<dbReference type="InterPro" id="IPR036048">
    <property type="entry name" value="Interleukin_8-like_sf"/>
</dbReference>
<dbReference type="Gene3D" id="2.40.50.40">
    <property type="match status" value="1"/>
</dbReference>
<name>A0AAR2KXF6_PYGNA</name>
<dbReference type="SMART" id="SM00199">
    <property type="entry name" value="SCY"/>
    <property type="match status" value="1"/>
</dbReference>
<dbReference type="FunFam" id="2.40.50.40:FF:000004">
    <property type="entry name" value="C-X-C motif chemokine"/>
    <property type="match status" value="1"/>
</dbReference>
<evidence type="ECO:0000256" key="5">
    <source>
        <dbReference type="ARBA" id="ARBA00054901"/>
    </source>
</evidence>
<dbReference type="AlphaFoldDB" id="A0AAR2KXF6"/>
<dbReference type="GO" id="GO:0006955">
    <property type="term" value="P:immune response"/>
    <property type="evidence" value="ECO:0007669"/>
    <property type="project" value="InterPro"/>
</dbReference>
<evidence type="ECO:0000256" key="6">
    <source>
        <dbReference type="SAM" id="SignalP"/>
    </source>
</evidence>
<dbReference type="PRINTS" id="PR00437">
    <property type="entry name" value="SMALLCYTKCXC"/>
</dbReference>
<feature type="signal peptide" evidence="6">
    <location>
        <begin position="1"/>
        <end position="20"/>
    </location>
</feature>
<sequence length="115" mass="12857">MDSRIVMVCLLLTVFPLTEVVRTSMDPHRAGMGPPDLECRCKTFESKRIGRLIESVELFPPNPHCKETEIIATLKNTGKEICLDATAPWVMKVIEKIMPRYVHCTISAVSSVSVV</sequence>
<dbReference type="InterPro" id="IPR001089">
    <property type="entry name" value="Chemokine_CXC"/>
</dbReference>
<dbReference type="InterPro" id="IPR033899">
    <property type="entry name" value="CXC_Chemokine_domain"/>
</dbReference>
<dbReference type="PANTHER" id="PTHR12015">
    <property type="entry name" value="SMALL INDUCIBLE CYTOKINE A"/>
    <property type="match status" value="1"/>
</dbReference>
<dbReference type="PANTHER" id="PTHR12015:SF198">
    <property type="entry name" value="PLATELET BASIC PROTEIN"/>
    <property type="match status" value="1"/>
</dbReference>
<dbReference type="SUPFAM" id="SSF54117">
    <property type="entry name" value="Interleukin 8-like chemokines"/>
    <property type="match status" value="1"/>
</dbReference>
<evidence type="ECO:0000256" key="4">
    <source>
        <dbReference type="ARBA" id="ARBA00022525"/>
    </source>
</evidence>
<keyword evidence="6" id="KW-0732">Signal</keyword>
<dbReference type="Proteomes" id="UP001501920">
    <property type="component" value="Chromosome 22"/>
</dbReference>
<dbReference type="GeneTree" id="ENSGT01030000234940"/>
<dbReference type="InterPro" id="IPR039809">
    <property type="entry name" value="Chemokine_b/g/d"/>
</dbReference>
<comment type="subcellular location">
    <subcellularLocation>
        <location evidence="1">Secreted</location>
    </subcellularLocation>
</comment>
<dbReference type="CDD" id="cd00273">
    <property type="entry name" value="Chemokine_CXC"/>
    <property type="match status" value="1"/>
</dbReference>
<dbReference type="PRINTS" id="PR00436">
    <property type="entry name" value="INTERLEUKIN8"/>
</dbReference>
<evidence type="ECO:0000256" key="1">
    <source>
        <dbReference type="ARBA" id="ARBA00004613"/>
    </source>
</evidence>
<keyword evidence="4" id="KW-0964">Secreted</keyword>
<reference evidence="8" key="3">
    <citation type="submission" date="2025-09" db="UniProtKB">
        <authorList>
            <consortium name="Ensembl"/>
        </authorList>
    </citation>
    <scope>IDENTIFICATION</scope>
</reference>
<keyword evidence="9" id="KW-1185">Reference proteome</keyword>